<keyword evidence="4 6" id="KW-0975">Bacterial flagellum</keyword>
<dbReference type="Pfam" id="PF00460">
    <property type="entry name" value="Flg_bb_rod"/>
    <property type="match status" value="1"/>
</dbReference>
<dbReference type="PANTHER" id="PTHR30435">
    <property type="entry name" value="FLAGELLAR PROTEIN"/>
    <property type="match status" value="1"/>
</dbReference>
<dbReference type="InterPro" id="IPR019776">
    <property type="entry name" value="Flagellar_basal_body_rod_CS"/>
</dbReference>
<protein>
    <recommendedName>
        <fullName evidence="3 6">Flagellar basal body rod protein FlgB</fullName>
    </recommendedName>
</protein>
<keyword evidence="8" id="KW-0282">Flagellum</keyword>
<evidence type="ECO:0000259" key="7">
    <source>
        <dbReference type="Pfam" id="PF00460"/>
    </source>
</evidence>
<dbReference type="PIRSF" id="PIRSF002889">
    <property type="entry name" value="Rod_FlgB"/>
    <property type="match status" value="1"/>
</dbReference>
<keyword evidence="8" id="KW-0966">Cell projection</keyword>
<evidence type="ECO:0000256" key="6">
    <source>
        <dbReference type="PIRNR" id="PIRNR002889"/>
    </source>
</evidence>
<evidence type="ECO:0000256" key="5">
    <source>
        <dbReference type="ARBA" id="ARBA00024934"/>
    </source>
</evidence>
<comment type="subcellular location">
    <subcellularLocation>
        <location evidence="1 6">Bacterial flagellum basal body</location>
    </subcellularLocation>
</comment>
<evidence type="ECO:0000256" key="1">
    <source>
        <dbReference type="ARBA" id="ARBA00004117"/>
    </source>
</evidence>
<evidence type="ECO:0000256" key="2">
    <source>
        <dbReference type="ARBA" id="ARBA00009677"/>
    </source>
</evidence>
<evidence type="ECO:0000313" key="9">
    <source>
        <dbReference type="Proteomes" id="UP000593626"/>
    </source>
</evidence>
<comment type="subunit">
    <text evidence="6">The basal body constitutes a major portion of the flagellar organelle and consists of a number of rings mounted on a central rod.</text>
</comment>
<proteinExistence type="inferred from homology"/>
<keyword evidence="9" id="KW-1185">Reference proteome</keyword>
<dbReference type="Proteomes" id="UP000593626">
    <property type="component" value="Chromosome"/>
</dbReference>
<accession>A0A7S8CAF7</accession>
<dbReference type="GO" id="GO:0071978">
    <property type="term" value="P:bacterial-type flagellum-dependent swarming motility"/>
    <property type="evidence" value="ECO:0007669"/>
    <property type="project" value="TreeGrafter"/>
</dbReference>
<evidence type="ECO:0000313" key="8">
    <source>
        <dbReference type="EMBL" id="QPC46338.1"/>
    </source>
</evidence>
<evidence type="ECO:0000256" key="4">
    <source>
        <dbReference type="ARBA" id="ARBA00023143"/>
    </source>
</evidence>
<keyword evidence="8" id="KW-0969">Cilium</keyword>
<dbReference type="InterPro" id="IPR001444">
    <property type="entry name" value="Flag_bb_rod_N"/>
</dbReference>
<dbReference type="RefSeq" id="WP_239673862.1">
    <property type="nucleotide sequence ID" value="NZ_CP049742.1"/>
</dbReference>
<evidence type="ECO:0000256" key="3">
    <source>
        <dbReference type="ARBA" id="ARBA00014376"/>
    </source>
</evidence>
<dbReference type="PROSITE" id="PS00588">
    <property type="entry name" value="FLAGELLA_BB_ROD"/>
    <property type="match status" value="1"/>
</dbReference>
<gene>
    <name evidence="8" type="primary">flgB</name>
    <name evidence="8" type="ORF">G8O30_04850</name>
</gene>
<dbReference type="EMBL" id="CP049742">
    <property type="protein sequence ID" value="QPC46338.1"/>
    <property type="molecule type" value="Genomic_DNA"/>
</dbReference>
<name>A0A7S8CAF7_9BACI</name>
<reference evidence="8 9" key="1">
    <citation type="submission" date="2019-07" db="EMBL/GenBank/DDBJ databases">
        <title>Genome sequence of 2 isolates from Red Sea Mangroves.</title>
        <authorList>
            <person name="Sefrji F."/>
            <person name="Michoud G."/>
            <person name="Merlino G."/>
            <person name="Daffonchio D."/>
        </authorList>
    </citation>
    <scope>NUCLEOTIDE SEQUENCE [LARGE SCALE GENOMIC DNA]</scope>
    <source>
        <strain evidence="8 9">R1DC41</strain>
    </source>
</reference>
<comment type="function">
    <text evidence="5 6">Structural component of flagellum, the bacterial motility apparatus. Part of the rod structure of flagellar basal body.</text>
</comment>
<dbReference type="KEGG" id="mcui:G8O30_04850"/>
<dbReference type="NCBIfam" id="TIGR01396">
    <property type="entry name" value="FlgB"/>
    <property type="match status" value="1"/>
</dbReference>
<dbReference type="InterPro" id="IPR006300">
    <property type="entry name" value="FlgB"/>
</dbReference>
<comment type="similarity">
    <text evidence="2 6">Belongs to the flagella basal body rod proteins family.</text>
</comment>
<dbReference type="PANTHER" id="PTHR30435:SF12">
    <property type="entry name" value="FLAGELLAR BASAL BODY ROD PROTEIN FLGB"/>
    <property type="match status" value="1"/>
</dbReference>
<organism evidence="8 9">
    <name type="scientific">Mangrovibacillus cuniculi</name>
    <dbReference type="NCBI Taxonomy" id="2593652"/>
    <lineage>
        <taxon>Bacteria</taxon>
        <taxon>Bacillati</taxon>
        <taxon>Bacillota</taxon>
        <taxon>Bacilli</taxon>
        <taxon>Bacillales</taxon>
        <taxon>Bacillaceae</taxon>
        <taxon>Mangrovibacillus</taxon>
    </lineage>
</organism>
<dbReference type="GO" id="GO:0030694">
    <property type="term" value="C:bacterial-type flagellum basal body, rod"/>
    <property type="evidence" value="ECO:0007669"/>
    <property type="project" value="InterPro"/>
</dbReference>
<feature type="domain" description="Flagellar basal body rod protein N-terminal" evidence="7">
    <location>
        <begin position="11"/>
        <end position="38"/>
    </location>
</feature>
<sequence>MKLFSGTITSLESGLAYSSMKQKAISDNIANVDTPGYKAKDVQFKSFLEKEMSNSFPSKKTDDRHIDFSSKETAFNTIVRPNVNYNENNNSVDIDNEMADLATNQIYYNSLVDRLNGKFNSLQSVIRGGK</sequence>
<dbReference type="AlphaFoldDB" id="A0A7S8CAF7"/>